<proteinExistence type="predicted"/>
<organism evidence="2 3">
    <name type="scientific">Homarus americanus</name>
    <name type="common">American lobster</name>
    <dbReference type="NCBI Taxonomy" id="6706"/>
    <lineage>
        <taxon>Eukaryota</taxon>
        <taxon>Metazoa</taxon>
        <taxon>Ecdysozoa</taxon>
        <taxon>Arthropoda</taxon>
        <taxon>Crustacea</taxon>
        <taxon>Multicrustacea</taxon>
        <taxon>Malacostraca</taxon>
        <taxon>Eumalacostraca</taxon>
        <taxon>Eucarida</taxon>
        <taxon>Decapoda</taxon>
        <taxon>Pleocyemata</taxon>
        <taxon>Astacidea</taxon>
        <taxon>Nephropoidea</taxon>
        <taxon>Nephropidae</taxon>
        <taxon>Homarus</taxon>
    </lineage>
</organism>
<comment type="caution">
    <text evidence="2">The sequence shown here is derived from an EMBL/GenBank/DDBJ whole genome shotgun (WGS) entry which is preliminary data.</text>
</comment>
<gene>
    <name evidence="2" type="ORF">Hamer_G027497</name>
</gene>
<reference evidence="2" key="1">
    <citation type="journal article" date="2021" name="Sci. Adv.">
        <title>The American lobster genome reveals insights on longevity, neural, and immune adaptations.</title>
        <authorList>
            <person name="Polinski J.M."/>
            <person name="Zimin A.V."/>
            <person name="Clark K.F."/>
            <person name="Kohn A.B."/>
            <person name="Sadowski N."/>
            <person name="Timp W."/>
            <person name="Ptitsyn A."/>
            <person name="Khanna P."/>
            <person name="Romanova D.Y."/>
            <person name="Williams P."/>
            <person name="Greenwood S.J."/>
            <person name="Moroz L.L."/>
            <person name="Walt D.R."/>
            <person name="Bodnar A.G."/>
        </authorList>
    </citation>
    <scope>NUCLEOTIDE SEQUENCE</scope>
    <source>
        <strain evidence="2">GMGI-L3</strain>
    </source>
</reference>
<dbReference type="Pfam" id="PF05699">
    <property type="entry name" value="Dimer_Tnp_hAT"/>
    <property type="match status" value="1"/>
</dbReference>
<sequence>MPSLDDLVKAVPRIYSGCIQVLDDQWRDLDVIAIPPEIKDSSDIVDVYAKLGELKDGVGVSQFKDLCTLALQVLSLPASNADAERLFSKLNLMKTKSRNALQTPSINSLIALSEAVKFQGRCINVTPNQRTLTSI</sequence>
<evidence type="ECO:0000313" key="2">
    <source>
        <dbReference type="EMBL" id="KAG7177862.1"/>
    </source>
</evidence>
<name>A0A8J5NDR6_HOMAM</name>
<accession>A0A8J5NDR6</accession>
<dbReference type="EMBL" id="JAHLQT010001548">
    <property type="protein sequence ID" value="KAG7177862.1"/>
    <property type="molecule type" value="Genomic_DNA"/>
</dbReference>
<dbReference type="SUPFAM" id="SSF53098">
    <property type="entry name" value="Ribonuclease H-like"/>
    <property type="match status" value="1"/>
</dbReference>
<dbReference type="InterPro" id="IPR008906">
    <property type="entry name" value="HATC_C_dom"/>
</dbReference>
<dbReference type="InterPro" id="IPR012337">
    <property type="entry name" value="RNaseH-like_sf"/>
</dbReference>
<feature type="domain" description="HAT C-terminal dimerisation" evidence="1">
    <location>
        <begin position="61"/>
        <end position="112"/>
    </location>
</feature>
<evidence type="ECO:0000313" key="3">
    <source>
        <dbReference type="Proteomes" id="UP000747542"/>
    </source>
</evidence>
<dbReference type="Proteomes" id="UP000747542">
    <property type="component" value="Unassembled WGS sequence"/>
</dbReference>
<protein>
    <submittedName>
        <fullName evidence="2">Putative hAT family C-terminal dimerization region-containing protein 8</fullName>
    </submittedName>
</protein>
<dbReference type="GO" id="GO:0046983">
    <property type="term" value="F:protein dimerization activity"/>
    <property type="evidence" value="ECO:0007669"/>
    <property type="project" value="InterPro"/>
</dbReference>
<evidence type="ECO:0000259" key="1">
    <source>
        <dbReference type="Pfam" id="PF05699"/>
    </source>
</evidence>
<keyword evidence="3" id="KW-1185">Reference proteome</keyword>
<dbReference type="AlphaFoldDB" id="A0A8J5NDR6"/>